<dbReference type="EC" id="4.2.1.53" evidence="2"/>
<evidence type="ECO:0000313" key="2">
    <source>
        <dbReference type="EMBL" id="MDI4510633.1"/>
    </source>
</evidence>
<dbReference type="NCBIfam" id="NF010584">
    <property type="entry name" value="PRK13977.1"/>
    <property type="match status" value="1"/>
</dbReference>
<reference evidence="2" key="1">
    <citation type="submission" date="2019-04" db="EMBL/GenBank/DDBJ databases">
        <title>Moraxella osloensis CCUG 73412, isolated from corneal scrapings as causative agent of keratitis.</title>
        <authorList>
            <person name="Connolly G."/>
            <person name="Jaen-Luchoro D."/>
            <person name="Pinyeiro-Iglesias B."/>
            <person name="Curry A."/>
            <person name="Knowles S."/>
            <person name="Moore E.R.B."/>
        </authorList>
    </citation>
    <scope>NUCLEOTIDE SEQUENCE</scope>
    <source>
        <strain evidence="2">CCUG 73412</strain>
    </source>
</reference>
<dbReference type="AlphaFoldDB" id="A0AAW6TDA2"/>
<keyword evidence="1" id="KW-0812">Transmembrane</keyword>
<dbReference type="PANTHER" id="PTHR37417">
    <property type="entry name" value="67 KDA MYOSIN-CROSS-REACTIVE ANTIGEN FAMILY PROTEIN (AFU_ORTHOLOGUE AFUA_5G09970)"/>
    <property type="match status" value="1"/>
</dbReference>
<keyword evidence="1" id="KW-0472">Membrane</keyword>
<proteinExistence type="predicted"/>
<keyword evidence="2" id="KW-0456">Lyase</keyword>
<dbReference type="Gene3D" id="3.50.50.60">
    <property type="entry name" value="FAD/NAD(P)-binding domain"/>
    <property type="match status" value="3"/>
</dbReference>
<dbReference type="SUPFAM" id="SSF51905">
    <property type="entry name" value="FAD/NAD(P)-binding domain"/>
    <property type="match status" value="1"/>
</dbReference>
<dbReference type="Pfam" id="PF06100">
    <property type="entry name" value="MCRA"/>
    <property type="match status" value="1"/>
</dbReference>
<feature type="transmembrane region" description="Helical" evidence="1">
    <location>
        <begin position="63"/>
        <end position="80"/>
    </location>
</feature>
<dbReference type="EMBL" id="SSCJ01000010">
    <property type="protein sequence ID" value="MDI4510633.1"/>
    <property type="molecule type" value="Genomic_DNA"/>
</dbReference>
<comment type="caution">
    <text evidence="2">The sequence shown here is derived from an EMBL/GenBank/DDBJ whole genome shotgun (WGS) entry which is preliminary data.</text>
</comment>
<evidence type="ECO:0000256" key="1">
    <source>
        <dbReference type="SAM" id="Phobius"/>
    </source>
</evidence>
<organism evidence="2">
    <name type="scientific">Faucicola osloensis</name>
    <name type="common">Moraxella osloensis</name>
    <dbReference type="NCBI Taxonomy" id="34062"/>
    <lineage>
        <taxon>Bacteria</taxon>
        <taxon>Pseudomonadati</taxon>
        <taxon>Pseudomonadota</taxon>
        <taxon>Gammaproteobacteria</taxon>
        <taxon>Moraxellales</taxon>
        <taxon>Moraxellaceae</taxon>
        <taxon>Faucicola</taxon>
    </lineage>
</organism>
<name>A0AAW6TDA2_FAUOS</name>
<dbReference type="PANTHER" id="PTHR37417:SF3">
    <property type="entry name" value="MYOSIN-CROSSREACTIVE PROTEIN"/>
    <property type="match status" value="1"/>
</dbReference>
<accession>A0AAW6TDA2</accession>
<dbReference type="GO" id="GO:0006631">
    <property type="term" value="P:fatty acid metabolic process"/>
    <property type="evidence" value="ECO:0007669"/>
    <property type="project" value="InterPro"/>
</dbReference>
<protein>
    <submittedName>
        <fullName evidence="2">Oleate hydratase</fullName>
        <ecNumber evidence="2">4.2.1.53</ecNumber>
    </submittedName>
</protein>
<keyword evidence="1" id="KW-1133">Transmembrane helix</keyword>
<sequence>MTTNAKNNSEFLKNMALKEVDHQPQRADYQSNQPGNSMPFGDARGNYQRNIGFDTGRFKDSKVYIVGGGIGGLAAAYYFIRDAHIPGENITFLEELAVQGGSLDGAGNAKDGYIMRGGREMITTYENFWDMFQDIPALELPEPYSVLDEYRLINDNDPNYSKARLIHNKGEIKDFHKFNLNKADQLAIVRLLLKNQDELDNLTIEDYFSQSFLDSNFWTLWRSMFAFENWHSLLECKLYMHRFLEALDGIKDMSTLLFAKYNQYDSFVVPAQKFLINKGVNLQSDTLVTAVDFEQQGDKRIVKGLTTTQQGQQVHIPVRDNDFVIITTGSMTEDTRYGTSDTAPDIRLTDDTMGKTKGWVLWNDLAKQSAVFGRPEKFNRRVPKSAWMSATLTCKDSALLRKISEKYCVNPPLSGKTVTGGIVTITDSNWLMSFTINRQPQFLDQPKDVVVIWVYGLLMDKKGNYVPKTMPECTGHEIVMELLYHLDLLEQKDDILANTIANTAYMPYITSMFMPRAKGDRPQIVPEGCTNLGLIGQFVETNNDVVFTVETSVRSARVAVYTLTDCNKQVPDIVPTQYDIRNILRSASTLNDDQGFIGEGILRRVLANTYYEHILPPVAKKAHKDSSLMQSLAEQFEVVKAFWHKEGQKDEQKAQDKK</sequence>
<dbReference type="InterPro" id="IPR010354">
    <property type="entry name" value="Oleate_hydratase"/>
</dbReference>
<dbReference type="GO" id="GO:0071949">
    <property type="term" value="F:FAD binding"/>
    <property type="evidence" value="ECO:0007669"/>
    <property type="project" value="InterPro"/>
</dbReference>
<dbReference type="GO" id="GO:0050151">
    <property type="term" value="F:oleate hydratase activity"/>
    <property type="evidence" value="ECO:0007669"/>
    <property type="project" value="UniProtKB-EC"/>
</dbReference>
<gene>
    <name evidence="2" type="ORF">E6P75_10520</name>
</gene>
<dbReference type="InterPro" id="IPR036188">
    <property type="entry name" value="FAD/NAD-bd_sf"/>
</dbReference>